<organism evidence="1 2">
    <name type="scientific">Reyranella soli</name>
    <dbReference type="NCBI Taxonomy" id="1230389"/>
    <lineage>
        <taxon>Bacteria</taxon>
        <taxon>Pseudomonadati</taxon>
        <taxon>Pseudomonadota</taxon>
        <taxon>Alphaproteobacteria</taxon>
        <taxon>Hyphomicrobiales</taxon>
        <taxon>Reyranellaceae</taxon>
        <taxon>Reyranella</taxon>
    </lineage>
</organism>
<reference evidence="1 2" key="1">
    <citation type="submission" date="2019-07" db="EMBL/GenBank/DDBJ databases">
        <title>Whole genome shotgun sequence of Reyranella soli NBRC 108950.</title>
        <authorList>
            <person name="Hosoyama A."/>
            <person name="Uohara A."/>
            <person name="Ohji S."/>
            <person name="Ichikawa N."/>
        </authorList>
    </citation>
    <scope>NUCLEOTIDE SEQUENCE [LARGE SCALE GENOMIC DNA]</scope>
    <source>
        <strain evidence="1 2">NBRC 108950</strain>
    </source>
</reference>
<dbReference type="RefSeq" id="WP_147156605.1">
    <property type="nucleotide sequence ID" value="NZ_BKAJ01000212.1"/>
</dbReference>
<evidence type="ECO:0000313" key="1">
    <source>
        <dbReference type="EMBL" id="GEP61297.1"/>
    </source>
</evidence>
<dbReference type="EMBL" id="BKAJ01000212">
    <property type="protein sequence ID" value="GEP61297.1"/>
    <property type="molecule type" value="Genomic_DNA"/>
</dbReference>
<evidence type="ECO:0000313" key="2">
    <source>
        <dbReference type="Proteomes" id="UP000321058"/>
    </source>
</evidence>
<dbReference type="AlphaFoldDB" id="A0A512NQS6"/>
<dbReference type="Proteomes" id="UP000321058">
    <property type="component" value="Unassembled WGS sequence"/>
</dbReference>
<protein>
    <submittedName>
        <fullName evidence="1">Uncharacterized protein</fullName>
    </submittedName>
</protein>
<name>A0A512NQS6_9HYPH</name>
<comment type="caution">
    <text evidence="1">The sequence shown here is derived from an EMBL/GenBank/DDBJ whole genome shotgun (WGS) entry which is preliminary data.</text>
</comment>
<keyword evidence="2" id="KW-1185">Reference proteome</keyword>
<accession>A0A512NQS6</accession>
<sequence>MTNLTSRLDRLEEVMDPKRSIVVWQNHGEAAEAAIARWSAARPGEPELNPNNVQLIGWEAPQ</sequence>
<proteinExistence type="predicted"/>
<gene>
    <name evidence="1" type="ORF">RSO01_84630</name>
</gene>